<evidence type="ECO:0000313" key="3">
    <source>
        <dbReference type="Proteomes" id="UP001526076"/>
    </source>
</evidence>
<proteinExistence type="predicted"/>
<gene>
    <name evidence="2" type="ORF">G5T13_08310</name>
    <name evidence="1" type="ORF">OJ597_09160</name>
</gene>
<reference evidence="1 3" key="2">
    <citation type="submission" date="2022-10" db="EMBL/GenBank/DDBJ databases">
        <title>Comparative genomic study of S. anginosus.</title>
        <authorList>
            <person name="Prasad A."/>
            <person name="Ene A."/>
            <person name="Jablonska S."/>
            <person name="Du J."/>
            <person name="Wolfe A.J."/>
            <person name="Putonti C."/>
        </authorList>
    </citation>
    <scope>NUCLEOTIDE SEQUENCE [LARGE SCALE GENOMIC DNA]</scope>
    <source>
        <strain evidence="1 3">UMB9231</strain>
    </source>
</reference>
<sequence>MSNLIEINERIEAFNAKRQAELKQAKAPAKAKEPVNEKGYKAGDYIYISWGWEQTNIDFYKIVKVTAKSISVLKVESEYNPIANMVDNVTPTDELARFDVFNPKHKEGKPLRVMTNAAYPSIKDHMIKKWNGQELVATSYA</sequence>
<organism evidence="2">
    <name type="scientific">Streptococcus anginosus</name>
    <dbReference type="NCBI Taxonomy" id="1328"/>
    <lineage>
        <taxon>Bacteria</taxon>
        <taxon>Bacillati</taxon>
        <taxon>Bacillota</taxon>
        <taxon>Bacilli</taxon>
        <taxon>Lactobacillales</taxon>
        <taxon>Streptococcaceae</taxon>
        <taxon>Streptococcus</taxon>
        <taxon>Streptococcus anginosus group</taxon>
    </lineage>
</organism>
<dbReference type="AlphaFoldDB" id="A0A6G4N082"/>
<protein>
    <submittedName>
        <fullName evidence="2">Uncharacterized protein</fullName>
    </submittedName>
</protein>
<comment type="caution">
    <text evidence="2">The sequence shown here is derived from an EMBL/GenBank/DDBJ whole genome shotgun (WGS) entry which is preliminary data.</text>
</comment>
<dbReference type="Proteomes" id="UP001526076">
    <property type="component" value="Unassembled WGS sequence"/>
</dbReference>
<keyword evidence="3" id="KW-1185">Reference proteome</keyword>
<name>A0A6G4N082_STRAP</name>
<dbReference type="RefSeq" id="WP_150902349.1">
    <property type="nucleotide sequence ID" value="NZ_CP118078.1"/>
</dbReference>
<reference evidence="2" key="1">
    <citation type="submission" date="2020-02" db="EMBL/GenBank/DDBJ databases">
        <title>Antibiotic resistance/susceptibility profiles of lactic acid-producing cocci isolated from the human vagina, and analysis of the genetic basis of atypical resistances.</title>
        <authorList>
            <person name="Sirichoat A."/>
            <person name="Florez A.B."/>
            <person name="Vazquez L."/>
            <person name="Buppasiri P."/>
            <person name="Panya M."/>
            <person name="Lulitanond V."/>
            <person name="Mayo B."/>
        </authorList>
    </citation>
    <scope>NUCLEOTIDE SEQUENCE</scope>
    <source>
        <strain evidence="2">VA01-10AN</strain>
    </source>
</reference>
<dbReference type="EMBL" id="JAPAHU010000016">
    <property type="protein sequence ID" value="MCW1042583.1"/>
    <property type="molecule type" value="Genomic_DNA"/>
</dbReference>
<evidence type="ECO:0000313" key="2">
    <source>
        <dbReference type="EMBL" id="NGG16604.1"/>
    </source>
</evidence>
<dbReference type="EMBL" id="JAAJBG010000016">
    <property type="protein sequence ID" value="NGG16604.1"/>
    <property type="molecule type" value="Genomic_DNA"/>
</dbReference>
<accession>A0A6G4N082</accession>
<evidence type="ECO:0000313" key="1">
    <source>
        <dbReference type="EMBL" id="MCW1042583.1"/>
    </source>
</evidence>